<dbReference type="EMBL" id="JAUSTT010000015">
    <property type="protein sequence ID" value="MDQ0176709.1"/>
    <property type="molecule type" value="Genomic_DNA"/>
</dbReference>
<keyword evidence="6 7" id="KW-0472">Membrane</keyword>
<comment type="caution">
    <text evidence="9">The sequence shown here is derived from an EMBL/GenBank/DDBJ whole genome shotgun (WGS) entry which is preliminary data.</text>
</comment>
<feature type="transmembrane region" description="Helical" evidence="8">
    <location>
        <begin position="428"/>
        <end position="448"/>
    </location>
</feature>
<evidence type="ECO:0000256" key="2">
    <source>
        <dbReference type="ARBA" id="ARBA00008974"/>
    </source>
</evidence>
<feature type="transmembrane region" description="Helical" evidence="8">
    <location>
        <begin position="53"/>
        <end position="73"/>
    </location>
</feature>
<feature type="transmembrane region" description="Helical" evidence="8">
    <location>
        <begin position="163"/>
        <end position="180"/>
    </location>
</feature>
<evidence type="ECO:0000256" key="7">
    <source>
        <dbReference type="PIRNR" id="PIRNR002744"/>
    </source>
</evidence>
<feature type="transmembrane region" description="Helical" evidence="8">
    <location>
        <begin position="281"/>
        <end position="302"/>
    </location>
</feature>
<keyword evidence="10" id="KW-1185">Reference proteome</keyword>
<protein>
    <submittedName>
        <fullName evidence="9">NCS1 family nucleobase:cation symporter-1</fullName>
    </submittedName>
</protein>
<dbReference type="PANTHER" id="PTHR31806:SF1">
    <property type="entry name" value="PURINE-CYTOSINE PERMEASE FCY2-RELATED"/>
    <property type="match status" value="1"/>
</dbReference>
<evidence type="ECO:0000313" key="10">
    <source>
        <dbReference type="Proteomes" id="UP001223586"/>
    </source>
</evidence>
<sequence>MESKKEFISVPMNERNGKPKDLFFIWFAANIGILGVVYGAMIVGFQLSFLQSALAALVAALSFVLVGYISIIGKNNGITTFKLSRAAFGMKGNWIPNFLGWLNLVGWLSVNVVTGTLILNSLSNVLHMSQNHIITVICLLVFATLVLFSGLLNQDQLAKLQTFFTYVFGGLTLLILVILIPETDWHQLMTMPNGSWLTGFLPAVSIIMAGTGISWSIAGADYSAYQSPNSKNASVMNSVVLGAVIPLFVIMFVGILLSTSVPDIAVSANPIDVIGQALPSWITVIYFITAVGGLVPQCIISLKSARVNLETLNIRVSDRTSLTIHGAIMILIPIYVLFISQDFLYNFQLFLGLLGIGIASWAAVFIADYYFNRKDGYDIALLSNNGAHIVNRNGVISWFLGITIGFLFTNTDFFSGPFAKGIFKDNSLGLLLAFISSYVCFVIVQLFFNKEGHGDGTKSSAK</sequence>
<reference evidence="9 10" key="1">
    <citation type="submission" date="2023-07" db="EMBL/GenBank/DDBJ databases">
        <title>Genomic Encyclopedia of Type Strains, Phase IV (KMG-IV): sequencing the most valuable type-strain genomes for metagenomic binning, comparative biology and taxonomic classification.</title>
        <authorList>
            <person name="Goeker M."/>
        </authorList>
    </citation>
    <scope>NUCLEOTIDE SEQUENCE [LARGE SCALE GENOMIC DNA]</scope>
    <source>
        <strain evidence="9 10">DSM 23837</strain>
    </source>
</reference>
<evidence type="ECO:0000256" key="6">
    <source>
        <dbReference type="ARBA" id="ARBA00023136"/>
    </source>
</evidence>
<evidence type="ECO:0000256" key="4">
    <source>
        <dbReference type="ARBA" id="ARBA00022692"/>
    </source>
</evidence>
<evidence type="ECO:0000256" key="3">
    <source>
        <dbReference type="ARBA" id="ARBA00022448"/>
    </source>
</evidence>
<feature type="transmembrane region" description="Helical" evidence="8">
    <location>
        <begin position="390"/>
        <end position="408"/>
    </location>
</feature>
<keyword evidence="5 8" id="KW-1133">Transmembrane helix</keyword>
<feature type="transmembrane region" description="Helical" evidence="8">
    <location>
        <begin position="239"/>
        <end position="261"/>
    </location>
</feature>
<dbReference type="RefSeq" id="WP_307230075.1">
    <property type="nucleotide sequence ID" value="NZ_JAUSTT010000015.1"/>
</dbReference>
<evidence type="ECO:0000313" key="9">
    <source>
        <dbReference type="EMBL" id="MDQ0176709.1"/>
    </source>
</evidence>
<evidence type="ECO:0000256" key="8">
    <source>
        <dbReference type="SAM" id="Phobius"/>
    </source>
</evidence>
<dbReference type="InterPro" id="IPR001248">
    <property type="entry name" value="Pur-cyt_permease"/>
</dbReference>
<feature type="transmembrane region" description="Helical" evidence="8">
    <location>
        <begin position="21"/>
        <end position="47"/>
    </location>
</feature>
<comment type="subcellular location">
    <subcellularLocation>
        <location evidence="1">Membrane</location>
        <topology evidence="1">Multi-pass membrane protein</topology>
    </subcellularLocation>
</comment>
<dbReference type="Gene3D" id="1.10.4160.10">
    <property type="entry name" value="Hydantoin permease"/>
    <property type="match status" value="1"/>
</dbReference>
<accession>A0ABT9WTS9</accession>
<feature type="transmembrane region" description="Helical" evidence="8">
    <location>
        <begin position="131"/>
        <end position="151"/>
    </location>
</feature>
<dbReference type="InterPro" id="IPR026030">
    <property type="entry name" value="Pur-cyt_permease_Fcy2/21/22"/>
</dbReference>
<name>A0ABT9WTS9_9BACI</name>
<feature type="transmembrane region" description="Helical" evidence="8">
    <location>
        <begin position="347"/>
        <end position="370"/>
    </location>
</feature>
<dbReference type="Pfam" id="PF02133">
    <property type="entry name" value="Transp_cyt_pur"/>
    <property type="match status" value="1"/>
</dbReference>
<dbReference type="PANTHER" id="PTHR31806">
    <property type="entry name" value="PURINE-CYTOSINE PERMEASE FCY2-RELATED"/>
    <property type="match status" value="1"/>
</dbReference>
<proteinExistence type="inferred from homology"/>
<keyword evidence="3 7" id="KW-0813">Transport</keyword>
<dbReference type="Proteomes" id="UP001223586">
    <property type="component" value="Unassembled WGS sequence"/>
</dbReference>
<evidence type="ECO:0000256" key="1">
    <source>
        <dbReference type="ARBA" id="ARBA00004141"/>
    </source>
</evidence>
<feature type="transmembrane region" description="Helical" evidence="8">
    <location>
        <begin position="94"/>
        <end position="119"/>
    </location>
</feature>
<feature type="transmembrane region" description="Helical" evidence="8">
    <location>
        <begin position="200"/>
        <end position="218"/>
    </location>
</feature>
<evidence type="ECO:0000256" key="5">
    <source>
        <dbReference type="ARBA" id="ARBA00022989"/>
    </source>
</evidence>
<comment type="similarity">
    <text evidence="2 7">Belongs to the purine-cytosine permease (2.A.39) family.</text>
</comment>
<dbReference type="PIRSF" id="PIRSF002744">
    <property type="entry name" value="Pur-cyt_permease"/>
    <property type="match status" value="1"/>
</dbReference>
<gene>
    <name evidence="9" type="ORF">J2S08_002567</name>
</gene>
<organism evidence="9 10">
    <name type="scientific">Bacillus chungangensis</name>
    <dbReference type="NCBI Taxonomy" id="587633"/>
    <lineage>
        <taxon>Bacteria</taxon>
        <taxon>Bacillati</taxon>
        <taxon>Bacillota</taxon>
        <taxon>Bacilli</taxon>
        <taxon>Bacillales</taxon>
        <taxon>Bacillaceae</taxon>
        <taxon>Bacillus</taxon>
    </lineage>
</organism>
<keyword evidence="4 8" id="KW-0812">Transmembrane</keyword>
<feature type="transmembrane region" description="Helical" evidence="8">
    <location>
        <begin position="322"/>
        <end position="341"/>
    </location>
</feature>